<dbReference type="InterPro" id="IPR030678">
    <property type="entry name" value="Peptide/Ni-bd"/>
</dbReference>
<dbReference type="Pfam" id="PF00496">
    <property type="entry name" value="SBP_bac_5"/>
    <property type="match status" value="1"/>
</dbReference>
<dbReference type="PANTHER" id="PTHR30290:SF83">
    <property type="entry name" value="ABC TRANSPORTER SUBSTRATE-BINDING PROTEIN"/>
    <property type="match status" value="1"/>
</dbReference>
<accession>A0A975U0Y7</accession>
<feature type="domain" description="Solute-binding protein family 5" evidence="4">
    <location>
        <begin position="64"/>
        <end position="421"/>
    </location>
</feature>
<proteinExistence type="inferred from homology"/>
<dbReference type="InterPro" id="IPR039424">
    <property type="entry name" value="SBP_5"/>
</dbReference>
<keyword evidence="3" id="KW-0732">Signal</keyword>
<dbReference type="GO" id="GO:1904680">
    <property type="term" value="F:peptide transmembrane transporter activity"/>
    <property type="evidence" value="ECO:0007669"/>
    <property type="project" value="TreeGrafter"/>
</dbReference>
<dbReference type="RefSeq" id="WP_218284218.1">
    <property type="nucleotide sequence ID" value="NZ_CP076448.1"/>
</dbReference>
<dbReference type="KEGG" id="elio:KO353_08330"/>
<dbReference type="EMBL" id="CP076448">
    <property type="protein sequence ID" value="QXM23358.1"/>
    <property type="molecule type" value="Genomic_DNA"/>
</dbReference>
<name>A0A975U0Y7_9PROT</name>
<feature type="chain" id="PRO_5037791960" evidence="3">
    <location>
        <begin position="20"/>
        <end position="504"/>
    </location>
</feature>
<dbReference type="GO" id="GO:0015833">
    <property type="term" value="P:peptide transport"/>
    <property type="evidence" value="ECO:0007669"/>
    <property type="project" value="TreeGrafter"/>
</dbReference>
<evidence type="ECO:0000256" key="2">
    <source>
        <dbReference type="ARBA" id="ARBA00005695"/>
    </source>
</evidence>
<dbReference type="PIRSF" id="PIRSF002741">
    <property type="entry name" value="MppA"/>
    <property type="match status" value="1"/>
</dbReference>
<evidence type="ECO:0000313" key="5">
    <source>
        <dbReference type="EMBL" id="QXM23358.1"/>
    </source>
</evidence>
<gene>
    <name evidence="5" type="ORF">KO353_08330</name>
</gene>
<evidence type="ECO:0000259" key="4">
    <source>
        <dbReference type="Pfam" id="PF00496"/>
    </source>
</evidence>
<protein>
    <submittedName>
        <fullName evidence="5">ABC transporter substrate-binding protein</fullName>
    </submittedName>
</protein>
<dbReference type="AlphaFoldDB" id="A0A975U0Y7"/>
<feature type="signal peptide" evidence="3">
    <location>
        <begin position="1"/>
        <end position="19"/>
    </location>
</feature>
<evidence type="ECO:0000313" key="6">
    <source>
        <dbReference type="Proteomes" id="UP000694001"/>
    </source>
</evidence>
<dbReference type="InterPro" id="IPR000914">
    <property type="entry name" value="SBP_5_dom"/>
</dbReference>
<dbReference type="PANTHER" id="PTHR30290">
    <property type="entry name" value="PERIPLASMIC BINDING COMPONENT OF ABC TRANSPORTER"/>
    <property type="match status" value="1"/>
</dbReference>
<reference evidence="5" key="1">
    <citation type="submission" date="2021-06" db="EMBL/GenBank/DDBJ databases">
        <title>Elioraea tepida, sp. nov., a moderately thermophilic aerobic anoxygenic phototrophic bacterium isolated from an alkaline siliceous hot spring mat community in Yellowstone National Park, WY, USA.</title>
        <authorList>
            <person name="Saini M.K."/>
            <person name="Yoshida S."/>
            <person name="Sebastian A."/>
            <person name="Hirose S."/>
            <person name="Hara E."/>
            <person name="Tamaki H."/>
            <person name="Soulier N.T."/>
            <person name="Albert I."/>
            <person name="Hanada S."/>
            <person name="Bryant D.A."/>
            <person name="Tank M."/>
        </authorList>
    </citation>
    <scope>NUCLEOTIDE SEQUENCE</scope>
    <source>
        <strain evidence="5">MS-P2</strain>
    </source>
</reference>
<evidence type="ECO:0000256" key="3">
    <source>
        <dbReference type="SAM" id="SignalP"/>
    </source>
</evidence>
<sequence>MLRLLVTLLLALAALPAAIAEERTLRVVSPWEITSLEPSRAGYVFTRMEVAETLTGADDGGLATPALAASWTVSDDGLVWRFRLREGARFHDGTAVTAEAVVAALERARAAPGVLGNAPIASFAALPGTVEIRLTRPFVALAAFLAHFSTQVLAPSAYDAEGRVRAVIGSGPYRVVTVEPPQRLEVARAETWEGPPPAIGRASLLAAGRGETRAALAESGQADLVYTLDPASLERLKRNPRITVIARPIPRTITLKLNAADPRLADPRARAALSAAIDRQGIARAILRAPEMAATQLFPPTLAEWHVPGLAPLAHAPEHAEALLAELGWRKGPDGILVREGRAFRLTLRTFPDRPELPVIAAALQDQWRRIGVALEVSIGNASEIPAGHRDGTLEVGLLARNFSLVPDPIGTMLQDFSPGGGDWGAMGWSSEAMARALAALSATTDAAERARLRGEIAAILQAELPILPIAWYQHTLAASKRLAGVTLDPLELSYRIAAMRWAE</sequence>
<dbReference type="Proteomes" id="UP000694001">
    <property type="component" value="Chromosome"/>
</dbReference>
<organism evidence="5 6">
    <name type="scientific">Elioraea tepida</name>
    <dbReference type="NCBI Taxonomy" id="2843330"/>
    <lineage>
        <taxon>Bacteria</taxon>
        <taxon>Pseudomonadati</taxon>
        <taxon>Pseudomonadota</taxon>
        <taxon>Alphaproteobacteria</taxon>
        <taxon>Acetobacterales</taxon>
        <taxon>Elioraeaceae</taxon>
        <taxon>Elioraea</taxon>
    </lineage>
</organism>
<keyword evidence="6" id="KW-1185">Reference proteome</keyword>
<dbReference type="CDD" id="cd08490">
    <property type="entry name" value="PBP2_NikA_DppA_OppA_like_3"/>
    <property type="match status" value="1"/>
</dbReference>
<comment type="similarity">
    <text evidence="2">Belongs to the bacterial solute-binding protein 5 family.</text>
</comment>
<evidence type="ECO:0000256" key="1">
    <source>
        <dbReference type="ARBA" id="ARBA00004418"/>
    </source>
</evidence>
<comment type="subcellular location">
    <subcellularLocation>
        <location evidence="1">Periplasm</location>
    </subcellularLocation>
</comment>